<evidence type="ECO:0000256" key="5">
    <source>
        <dbReference type="ARBA" id="ARBA00022725"/>
    </source>
</evidence>
<dbReference type="GO" id="GO:0004984">
    <property type="term" value="F:olfactory receptor activity"/>
    <property type="evidence" value="ECO:0007669"/>
    <property type="project" value="InterPro"/>
</dbReference>
<accession>A0A1U8DZW1</accession>
<dbReference type="InParanoid" id="A0A1U8DZW1"/>
<keyword evidence="2 10" id="KW-1003">Cell membrane</keyword>
<evidence type="ECO:0000256" key="9">
    <source>
        <dbReference type="RuleBase" id="RU000688"/>
    </source>
</evidence>
<feature type="transmembrane region" description="Helical" evidence="10">
    <location>
        <begin position="141"/>
        <end position="164"/>
    </location>
</feature>
<evidence type="ECO:0000256" key="3">
    <source>
        <dbReference type="ARBA" id="ARBA00022606"/>
    </source>
</evidence>
<dbReference type="InterPro" id="IPR000276">
    <property type="entry name" value="GPCR_Rhodpsn"/>
</dbReference>
<evidence type="ECO:0000256" key="10">
    <source>
        <dbReference type="RuleBase" id="RU363047"/>
    </source>
</evidence>
<organism evidence="12 13">
    <name type="scientific">Alligator sinensis</name>
    <name type="common">Chinese alligator</name>
    <dbReference type="NCBI Taxonomy" id="38654"/>
    <lineage>
        <taxon>Eukaryota</taxon>
        <taxon>Metazoa</taxon>
        <taxon>Chordata</taxon>
        <taxon>Craniata</taxon>
        <taxon>Vertebrata</taxon>
        <taxon>Euteleostomi</taxon>
        <taxon>Archelosauria</taxon>
        <taxon>Archosauria</taxon>
        <taxon>Crocodylia</taxon>
        <taxon>Alligatoridae</taxon>
        <taxon>Alligatorinae</taxon>
        <taxon>Alligator</taxon>
    </lineage>
</organism>
<dbReference type="PANTHER" id="PTHR26453">
    <property type="entry name" value="OLFACTORY RECEPTOR"/>
    <property type="match status" value="1"/>
</dbReference>
<keyword evidence="5 10" id="KW-0552">Olfaction</keyword>
<dbReference type="PRINTS" id="PR00237">
    <property type="entry name" value="GPCRRHODOPSN"/>
</dbReference>
<feature type="transmembrane region" description="Helical" evidence="10">
    <location>
        <begin position="25"/>
        <end position="50"/>
    </location>
</feature>
<feature type="domain" description="G-protein coupled receptors family 1 profile" evidence="11">
    <location>
        <begin position="41"/>
        <end position="290"/>
    </location>
</feature>
<evidence type="ECO:0000256" key="8">
    <source>
        <dbReference type="ARBA" id="ARBA00023224"/>
    </source>
</evidence>
<dbReference type="FunFam" id="1.20.1070.10:FF:000001">
    <property type="entry name" value="Olfactory receptor"/>
    <property type="match status" value="1"/>
</dbReference>
<dbReference type="GO" id="GO:0004930">
    <property type="term" value="F:G protein-coupled receptor activity"/>
    <property type="evidence" value="ECO:0007669"/>
    <property type="project" value="UniProtKB-KW"/>
</dbReference>
<feature type="transmembrane region" description="Helical" evidence="10">
    <location>
        <begin position="200"/>
        <end position="225"/>
    </location>
</feature>
<dbReference type="PRINTS" id="PR00245">
    <property type="entry name" value="OLFACTORYR"/>
</dbReference>
<evidence type="ECO:0000256" key="4">
    <source>
        <dbReference type="ARBA" id="ARBA00022692"/>
    </source>
</evidence>
<keyword evidence="7 10" id="KW-0472">Membrane</keyword>
<reference evidence="13" key="1">
    <citation type="submission" date="2025-08" db="UniProtKB">
        <authorList>
            <consortium name="RefSeq"/>
        </authorList>
    </citation>
    <scope>IDENTIFICATION</scope>
</reference>
<dbReference type="Proteomes" id="UP000189705">
    <property type="component" value="Unplaced"/>
</dbReference>
<keyword evidence="8 9" id="KW-0807">Transducer</keyword>
<evidence type="ECO:0000256" key="2">
    <source>
        <dbReference type="ARBA" id="ARBA00022475"/>
    </source>
</evidence>
<dbReference type="GO" id="GO:0005886">
    <property type="term" value="C:plasma membrane"/>
    <property type="evidence" value="ECO:0007669"/>
    <property type="project" value="UniProtKB-SubCell"/>
</dbReference>
<comment type="similarity">
    <text evidence="9">Belongs to the G-protein coupled receptor 1 family.</text>
</comment>
<dbReference type="RefSeq" id="XP_014383249.1">
    <property type="nucleotide sequence ID" value="XM_014527763.1"/>
</dbReference>
<evidence type="ECO:0000256" key="1">
    <source>
        <dbReference type="ARBA" id="ARBA00004651"/>
    </source>
</evidence>
<dbReference type="PROSITE" id="PS00237">
    <property type="entry name" value="G_PROTEIN_RECEP_F1_1"/>
    <property type="match status" value="1"/>
</dbReference>
<dbReference type="Gene3D" id="1.20.1070.10">
    <property type="entry name" value="Rhodopsin 7-helix transmembrane proteins"/>
    <property type="match status" value="1"/>
</dbReference>
<dbReference type="InterPro" id="IPR017452">
    <property type="entry name" value="GPCR_Rhodpsn_7TM"/>
</dbReference>
<evidence type="ECO:0000259" key="11">
    <source>
        <dbReference type="PROSITE" id="PS50262"/>
    </source>
</evidence>
<dbReference type="Pfam" id="PF13853">
    <property type="entry name" value="7tm_4"/>
    <property type="match status" value="1"/>
</dbReference>
<evidence type="ECO:0000313" key="12">
    <source>
        <dbReference type="Proteomes" id="UP000189705"/>
    </source>
</evidence>
<name>A0A1U8DZW1_ALLSI</name>
<gene>
    <name evidence="13" type="primary">LOC106723478</name>
</gene>
<proteinExistence type="inferred from homology"/>
<feature type="transmembrane region" description="Helical" evidence="10">
    <location>
        <begin position="272"/>
        <end position="292"/>
    </location>
</feature>
<keyword evidence="12" id="KW-1185">Reference proteome</keyword>
<dbReference type="KEGG" id="asn:106723478"/>
<dbReference type="PROSITE" id="PS50262">
    <property type="entry name" value="G_PROTEIN_RECEP_F1_2"/>
    <property type="match status" value="1"/>
</dbReference>
<keyword evidence="9" id="KW-0297">G-protein coupled receptor</keyword>
<dbReference type="SUPFAM" id="SSF81321">
    <property type="entry name" value="Family A G protein-coupled receptor-like"/>
    <property type="match status" value="1"/>
</dbReference>
<sequence length="312" mass="35490">MTLANQTVVTEFILLGFSSLLQLQLLIFLVLLVMYIISLMGNILIIFITIVDPALSSPMYFFLRNLSFLDICFTTVVVPKLLANLLSKNKSISFSGCKVQMFFFFFFGTVECFLLAAMAYDRYVAIHNPLRYTLVMNRRMCTQIILASWISGIPVGTMQTSWLFSFPFCGPSEVHHFFCDGPPVLELVCADTYLFEMYSLTATIIIILSPFVLILASYTCIIYTVMKMKSAEGRHKAFSTCSSHLIVVTLMYGTGSLTYIRPKSSYSPDTKRFLSLSYTVITPMLNPLIYSLRNNEVKGTLRRILDRKISFW</sequence>
<keyword evidence="6 10" id="KW-1133">Transmembrane helix</keyword>
<evidence type="ECO:0000313" key="13">
    <source>
        <dbReference type="RefSeq" id="XP_014383249.1"/>
    </source>
</evidence>
<dbReference type="InterPro" id="IPR000725">
    <property type="entry name" value="Olfact_rcpt"/>
</dbReference>
<keyword evidence="3 10" id="KW-0716">Sensory transduction</keyword>
<feature type="transmembrane region" description="Helical" evidence="10">
    <location>
        <begin position="102"/>
        <end position="120"/>
    </location>
</feature>
<comment type="subcellular location">
    <subcellularLocation>
        <location evidence="1 10">Cell membrane</location>
        <topology evidence="1 10">Multi-pass membrane protein</topology>
    </subcellularLocation>
</comment>
<evidence type="ECO:0000256" key="7">
    <source>
        <dbReference type="ARBA" id="ARBA00023136"/>
    </source>
</evidence>
<keyword evidence="4 9" id="KW-0812">Transmembrane</keyword>
<dbReference type="AlphaFoldDB" id="A0A1U8DZW1"/>
<feature type="transmembrane region" description="Helical" evidence="10">
    <location>
        <begin position="237"/>
        <end position="260"/>
    </location>
</feature>
<dbReference type="CDD" id="cd15225">
    <property type="entry name" value="7tmA_OR10A-like"/>
    <property type="match status" value="1"/>
</dbReference>
<evidence type="ECO:0000256" key="6">
    <source>
        <dbReference type="ARBA" id="ARBA00022989"/>
    </source>
</evidence>
<feature type="transmembrane region" description="Helical" evidence="10">
    <location>
        <begin position="62"/>
        <end position="82"/>
    </location>
</feature>
<protein>
    <recommendedName>
        <fullName evidence="10">Olfactory receptor</fullName>
    </recommendedName>
</protein>
<dbReference type="GeneID" id="106723478"/>
<keyword evidence="9" id="KW-0675">Receptor</keyword>